<feature type="region of interest" description="Disordered" evidence="6">
    <location>
        <begin position="453"/>
        <end position="493"/>
    </location>
</feature>
<feature type="transmembrane region" description="Helical" evidence="7">
    <location>
        <begin position="128"/>
        <end position="151"/>
    </location>
</feature>
<keyword evidence="5 7" id="KW-0472">Membrane</keyword>
<feature type="transmembrane region" description="Helical" evidence="7">
    <location>
        <begin position="331"/>
        <end position="348"/>
    </location>
</feature>
<feature type="domain" description="Major facilitator superfamily (MFS) profile" evidence="8">
    <location>
        <begin position="37"/>
        <end position="450"/>
    </location>
</feature>
<feature type="transmembrane region" description="Helical" evidence="7">
    <location>
        <begin position="304"/>
        <end position="324"/>
    </location>
</feature>
<evidence type="ECO:0000313" key="9">
    <source>
        <dbReference type="EMBL" id="KAL1873703.1"/>
    </source>
</evidence>
<evidence type="ECO:0000259" key="8">
    <source>
        <dbReference type="PROSITE" id="PS50850"/>
    </source>
</evidence>
<evidence type="ECO:0000256" key="6">
    <source>
        <dbReference type="SAM" id="MobiDB-lite"/>
    </source>
</evidence>
<dbReference type="InterPro" id="IPR011701">
    <property type="entry name" value="MFS"/>
</dbReference>
<proteinExistence type="predicted"/>
<feature type="compositionally biased region" description="Basic and acidic residues" evidence="6">
    <location>
        <begin position="483"/>
        <end position="493"/>
    </location>
</feature>
<feature type="transmembrane region" description="Helical" evidence="7">
    <location>
        <begin position="390"/>
        <end position="412"/>
    </location>
</feature>
<keyword evidence="2" id="KW-0813">Transport</keyword>
<keyword evidence="10" id="KW-1185">Reference proteome</keyword>
<dbReference type="InterPro" id="IPR020846">
    <property type="entry name" value="MFS_dom"/>
</dbReference>
<dbReference type="Proteomes" id="UP001583193">
    <property type="component" value="Unassembled WGS sequence"/>
</dbReference>
<gene>
    <name evidence="9" type="ORF">Plec18167_006220</name>
</gene>
<reference evidence="9 10" key="1">
    <citation type="journal article" date="2024" name="IMA Fungus">
        <title>IMA Genome - F19 : A genome assembly and annotation guide to empower mycologists, including annotated draft genome sequences of Ceratocystis pirilliformis, Diaporthe australafricana, Fusarium ophioides, Paecilomyces lecythidis, and Sporothrix stenoceras.</title>
        <authorList>
            <person name="Aylward J."/>
            <person name="Wilson A.M."/>
            <person name="Visagie C.M."/>
            <person name="Spraker J."/>
            <person name="Barnes I."/>
            <person name="Buitendag C."/>
            <person name="Ceriani C."/>
            <person name="Del Mar Angel L."/>
            <person name="du Plessis D."/>
            <person name="Fuchs T."/>
            <person name="Gasser K."/>
            <person name="Kramer D."/>
            <person name="Li W."/>
            <person name="Munsamy K."/>
            <person name="Piso A."/>
            <person name="Price J.L."/>
            <person name="Sonnekus B."/>
            <person name="Thomas C."/>
            <person name="van der Nest A."/>
            <person name="van Dijk A."/>
            <person name="van Heerden A."/>
            <person name="van Vuuren N."/>
            <person name="Yilmaz N."/>
            <person name="Duong T.A."/>
            <person name="van der Merwe N.A."/>
            <person name="Wingfield M.J."/>
            <person name="Wingfield B.D."/>
        </authorList>
    </citation>
    <scope>NUCLEOTIDE SEQUENCE [LARGE SCALE GENOMIC DNA]</scope>
    <source>
        <strain evidence="9 10">CMW 18167</strain>
    </source>
</reference>
<comment type="subcellular location">
    <subcellularLocation>
        <location evidence="1">Membrane</location>
        <topology evidence="1">Multi-pass membrane protein</topology>
    </subcellularLocation>
</comment>
<dbReference type="PROSITE" id="PS50850">
    <property type="entry name" value="MFS"/>
    <property type="match status" value="1"/>
</dbReference>
<dbReference type="Pfam" id="PF07690">
    <property type="entry name" value="MFS_1"/>
    <property type="match status" value="1"/>
</dbReference>
<dbReference type="PANTHER" id="PTHR43791">
    <property type="entry name" value="PERMEASE-RELATED"/>
    <property type="match status" value="1"/>
</dbReference>
<feature type="transmembrane region" description="Helical" evidence="7">
    <location>
        <begin position="103"/>
        <end position="122"/>
    </location>
</feature>
<evidence type="ECO:0000313" key="10">
    <source>
        <dbReference type="Proteomes" id="UP001583193"/>
    </source>
</evidence>
<evidence type="ECO:0000256" key="7">
    <source>
        <dbReference type="SAM" id="Phobius"/>
    </source>
</evidence>
<protein>
    <recommendedName>
        <fullName evidence="8">Major facilitator superfamily (MFS) profile domain-containing protein</fullName>
    </recommendedName>
</protein>
<evidence type="ECO:0000256" key="5">
    <source>
        <dbReference type="ARBA" id="ARBA00023136"/>
    </source>
</evidence>
<keyword evidence="4 7" id="KW-1133">Transmembrane helix</keyword>
<feature type="transmembrane region" description="Helical" evidence="7">
    <location>
        <begin position="197"/>
        <end position="219"/>
    </location>
</feature>
<dbReference type="PANTHER" id="PTHR43791:SF39">
    <property type="entry name" value="TRANSPORTER LIZ1_SEO1, PUTATIVE (AFU_ORTHOLOGUE AFUA_3G00980)-RELATED"/>
    <property type="match status" value="1"/>
</dbReference>
<evidence type="ECO:0000256" key="2">
    <source>
        <dbReference type="ARBA" id="ARBA00022448"/>
    </source>
</evidence>
<keyword evidence="3 7" id="KW-0812">Transmembrane</keyword>
<dbReference type="EMBL" id="JAVDPF010000021">
    <property type="protein sequence ID" value="KAL1873703.1"/>
    <property type="molecule type" value="Genomic_DNA"/>
</dbReference>
<comment type="caution">
    <text evidence="9">The sequence shown here is derived from an EMBL/GenBank/DDBJ whole genome shotgun (WGS) entry which is preliminary data.</text>
</comment>
<evidence type="ECO:0000256" key="1">
    <source>
        <dbReference type="ARBA" id="ARBA00004141"/>
    </source>
</evidence>
<dbReference type="SUPFAM" id="SSF103473">
    <property type="entry name" value="MFS general substrate transporter"/>
    <property type="match status" value="1"/>
</dbReference>
<name>A0ABR3XDK9_9EURO</name>
<feature type="transmembrane region" description="Helical" evidence="7">
    <location>
        <begin position="360"/>
        <end position="378"/>
    </location>
</feature>
<evidence type="ECO:0000256" key="3">
    <source>
        <dbReference type="ARBA" id="ARBA00022692"/>
    </source>
</evidence>
<feature type="transmembrane region" description="Helical" evidence="7">
    <location>
        <begin position="424"/>
        <end position="446"/>
    </location>
</feature>
<feature type="transmembrane region" description="Helical" evidence="7">
    <location>
        <begin position="163"/>
        <end position="185"/>
    </location>
</feature>
<accession>A0ABR3XDK9</accession>
<feature type="transmembrane region" description="Helical" evidence="7">
    <location>
        <begin position="268"/>
        <end position="292"/>
    </location>
</feature>
<dbReference type="Gene3D" id="1.20.1250.20">
    <property type="entry name" value="MFS general substrate transporter like domains"/>
    <property type="match status" value="2"/>
</dbReference>
<organism evidence="9 10">
    <name type="scientific">Paecilomyces lecythidis</name>
    <dbReference type="NCBI Taxonomy" id="3004212"/>
    <lineage>
        <taxon>Eukaryota</taxon>
        <taxon>Fungi</taxon>
        <taxon>Dikarya</taxon>
        <taxon>Ascomycota</taxon>
        <taxon>Pezizomycotina</taxon>
        <taxon>Eurotiomycetes</taxon>
        <taxon>Eurotiomycetidae</taxon>
        <taxon>Eurotiales</taxon>
        <taxon>Thermoascaceae</taxon>
        <taxon>Paecilomyces</taxon>
    </lineage>
</organism>
<dbReference type="InterPro" id="IPR036259">
    <property type="entry name" value="MFS_trans_sf"/>
</dbReference>
<evidence type="ECO:0000256" key="4">
    <source>
        <dbReference type="ARBA" id="ARBA00022989"/>
    </source>
</evidence>
<sequence length="493" mass="55944">MALKNLWRSFRSFIWDTDSHLKSAEEQKLVRKLDFALLTIGCVGFFLKYLDQNNLTNAYVSGMQEDLKMFGNQYTYATTAYTVSYAVMQVPSTLIIQKIRPSYWLAFMEIGWGVFTFAQAGLSNVPQLYAFRFMVGFFESSWFPCMLYVLGSWYTKSELAKRTAIFHMTAPLGSAFSGYLQAAVYKNLNGHHGLAGWRWLYIICGCMTVPVGIATLFCYPDVPHNTRAWYLNEDEIRLGIARVEKAGKAPPAKLSISKFFQVLKKWRWYAFVLGYVLYGSSCAALSYFAIWLKAEHFSVEARNIIPTGTNLISAFSVVMWGFLADFTQNRFLWVLIPLTYGLLPNGILAVWPKSVKLKEFAFLTDGVQLMTAIYYTWANEVCSDDNEERAFVVSSMNGFQYAVAAWLPIVIFPQTEAPSFRKGFPATFGFVIAALIVIVITQLLALREKRQKISDDREDGIITPEEDDSKNSKNPATTVFPAKEPEREENLGT</sequence>